<comment type="caution">
    <text evidence="2">The sequence shown here is derived from an EMBL/GenBank/DDBJ whole genome shotgun (WGS) entry which is preliminary data.</text>
</comment>
<feature type="compositionally biased region" description="Basic residues" evidence="1">
    <location>
        <begin position="52"/>
        <end position="62"/>
    </location>
</feature>
<evidence type="ECO:0000313" key="3">
    <source>
        <dbReference type="Proteomes" id="UP001195483"/>
    </source>
</evidence>
<feature type="region of interest" description="Disordered" evidence="1">
    <location>
        <begin position="1"/>
        <end position="26"/>
    </location>
</feature>
<feature type="compositionally biased region" description="Basic and acidic residues" evidence="1">
    <location>
        <begin position="1"/>
        <end position="16"/>
    </location>
</feature>
<reference evidence="2" key="1">
    <citation type="journal article" date="2021" name="Genome Biol. Evol.">
        <title>A High-Quality Reference Genome for a Parasitic Bivalve with Doubly Uniparental Inheritance (Bivalvia: Unionida).</title>
        <authorList>
            <person name="Smith C.H."/>
        </authorList>
    </citation>
    <scope>NUCLEOTIDE SEQUENCE</scope>
    <source>
        <strain evidence="2">CHS0354</strain>
    </source>
</reference>
<gene>
    <name evidence="2" type="ORF">CHS0354_000111</name>
</gene>
<keyword evidence="3" id="KW-1185">Reference proteome</keyword>
<feature type="compositionally biased region" description="Basic residues" evidence="1">
    <location>
        <begin position="76"/>
        <end position="85"/>
    </location>
</feature>
<evidence type="ECO:0000313" key="2">
    <source>
        <dbReference type="EMBL" id="KAK3611104.1"/>
    </source>
</evidence>
<feature type="compositionally biased region" description="Low complexity" evidence="1">
    <location>
        <begin position="86"/>
        <end position="95"/>
    </location>
</feature>
<organism evidence="2 3">
    <name type="scientific">Potamilus streckersoni</name>
    <dbReference type="NCBI Taxonomy" id="2493646"/>
    <lineage>
        <taxon>Eukaryota</taxon>
        <taxon>Metazoa</taxon>
        <taxon>Spiralia</taxon>
        <taxon>Lophotrochozoa</taxon>
        <taxon>Mollusca</taxon>
        <taxon>Bivalvia</taxon>
        <taxon>Autobranchia</taxon>
        <taxon>Heteroconchia</taxon>
        <taxon>Palaeoheterodonta</taxon>
        <taxon>Unionida</taxon>
        <taxon>Unionoidea</taxon>
        <taxon>Unionidae</taxon>
        <taxon>Ambleminae</taxon>
        <taxon>Lampsilini</taxon>
        <taxon>Potamilus</taxon>
    </lineage>
</organism>
<accession>A0AAE0TJH3</accession>
<dbReference type="AlphaFoldDB" id="A0AAE0TJH3"/>
<feature type="region of interest" description="Disordered" evidence="1">
    <location>
        <begin position="42"/>
        <end position="95"/>
    </location>
</feature>
<name>A0AAE0TJH3_9BIVA</name>
<dbReference type="EMBL" id="JAEAOA010000044">
    <property type="protein sequence ID" value="KAK3611104.1"/>
    <property type="molecule type" value="Genomic_DNA"/>
</dbReference>
<proteinExistence type="predicted"/>
<dbReference type="Proteomes" id="UP001195483">
    <property type="component" value="Unassembled WGS sequence"/>
</dbReference>
<sequence length="95" mass="11571">MNSEIKSRDAQEEMMVKKAKRSQRTREILQNKENNMQHMWADRAHSTQMPPKFKRLKQRAKKDRGYYDKITTSRSILKKRKKKNKTQNSNRENNY</sequence>
<reference evidence="2" key="3">
    <citation type="submission" date="2023-05" db="EMBL/GenBank/DDBJ databases">
        <authorList>
            <person name="Smith C.H."/>
        </authorList>
    </citation>
    <scope>NUCLEOTIDE SEQUENCE</scope>
    <source>
        <strain evidence="2">CHS0354</strain>
        <tissue evidence="2">Mantle</tissue>
    </source>
</reference>
<reference evidence="2" key="2">
    <citation type="journal article" date="2021" name="Genome Biol. Evol.">
        <title>Developing a high-quality reference genome for a parasitic bivalve with doubly uniparental inheritance (Bivalvia: Unionida).</title>
        <authorList>
            <person name="Smith C.H."/>
        </authorList>
    </citation>
    <scope>NUCLEOTIDE SEQUENCE</scope>
    <source>
        <strain evidence="2">CHS0354</strain>
        <tissue evidence="2">Mantle</tissue>
    </source>
</reference>
<protein>
    <submittedName>
        <fullName evidence="2">Uncharacterized protein</fullName>
    </submittedName>
</protein>
<evidence type="ECO:0000256" key="1">
    <source>
        <dbReference type="SAM" id="MobiDB-lite"/>
    </source>
</evidence>